<gene>
    <name evidence="1" type="ORF">SteCoe_6408</name>
</gene>
<reference evidence="1 2" key="1">
    <citation type="submission" date="2016-11" db="EMBL/GenBank/DDBJ databases">
        <title>The macronuclear genome of Stentor coeruleus: a giant cell with tiny introns.</title>
        <authorList>
            <person name="Slabodnick M."/>
            <person name="Ruby J.G."/>
            <person name="Reiff S.B."/>
            <person name="Swart E.C."/>
            <person name="Gosai S."/>
            <person name="Prabakaran S."/>
            <person name="Witkowska E."/>
            <person name="Larue G.E."/>
            <person name="Fisher S."/>
            <person name="Freeman R.M."/>
            <person name="Gunawardena J."/>
            <person name="Chu W."/>
            <person name="Stover N.A."/>
            <person name="Gregory B.D."/>
            <person name="Nowacki M."/>
            <person name="Derisi J."/>
            <person name="Roy S.W."/>
            <person name="Marshall W.F."/>
            <person name="Sood P."/>
        </authorList>
    </citation>
    <scope>NUCLEOTIDE SEQUENCE [LARGE SCALE GENOMIC DNA]</scope>
    <source>
        <strain evidence="1">WM001</strain>
    </source>
</reference>
<proteinExistence type="predicted"/>
<protein>
    <submittedName>
        <fullName evidence="1">Uncharacterized protein</fullName>
    </submittedName>
</protein>
<accession>A0A1R2CQ69</accession>
<dbReference type="EMBL" id="MPUH01000088">
    <property type="protein sequence ID" value="OMJ91144.1"/>
    <property type="molecule type" value="Genomic_DNA"/>
</dbReference>
<organism evidence="1 2">
    <name type="scientific">Stentor coeruleus</name>
    <dbReference type="NCBI Taxonomy" id="5963"/>
    <lineage>
        <taxon>Eukaryota</taxon>
        <taxon>Sar</taxon>
        <taxon>Alveolata</taxon>
        <taxon>Ciliophora</taxon>
        <taxon>Postciliodesmatophora</taxon>
        <taxon>Heterotrichea</taxon>
        <taxon>Heterotrichida</taxon>
        <taxon>Stentoridae</taxon>
        <taxon>Stentor</taxon>
    </lineage>
</organism>
<sequence>MASYISVMIAFGKYVHYLKGRVQATNEQCKILLETVEPLKDIISEHTTEKPSDISTKIVRKLEVGLDKLMRYLLKATKKNFIKRGLNISKERNKIKSYVNNIIILVGEYNMAALNKANNNLEALPNIISEKLGNYLEDKLCAKFEDLKKFIQETNQNLIKQIDEAIQQRGNNYCESLNKILKTEIIDFETFWMKFDYVYLINSKFQRYNIDKAKIALKYYFTLNRQYLDIKRMIIDRKTSKSIPIFLDEIDIFLSTVWDFEYSKTLFIENQIIIPSQEDDRNSSGLVFLSLSDSFTPGGVSKGTKYFVEREISNDVIPFLCDDNNPIAYLDENDFCWYLTPANEYYKVYYLLETPIVLQGGLSFLINCGNEFLTLEIPLDSIKAPDKSNRTVNTRAFPFDLIFNNMKYIIQGNYELTKNESNFVLEKCWKSPVLIKFEDVNYSINKVPDLDVWVNVCEGKEFGETKFLLDSTTTLLMNYKEFKIIYVSE</sequence>
<name>A0A1R2CQ69_9CILI</name>
<dbReference type="AlphaFoldDB" id="A0A1R2CQ69"/>
<keyword evidence="2" id="KW-1185">Reference proteome</keyword>
<evidence type="ECO:0000313" key="1">
    <source>
        <dbReference type="EMBL" id="OMJ91144.1"/>
    </source>
</evidence>
<dbReference type="Proteomes" id="UP000187209">
    <property type="component" value="Unassembled WGS sequence"/>
</dbReference>
<comment type="caution">
    <text evidence="1">The sequence shown here is derived from an EMBL/GenBank/DDBJ whole genome shotgun (WGS) entry which is preliminary data.</text>
</comment>
<evidence type="ECO:0000313" key="2">
    <source>
        <dbReference type="Proteomes" id="UP000187209"/>
    </source>
</evidence>